<sequence>MRIVYGCNSQGQGHLSKAAVLVPLLEARGHDVRVISSGHQPPSIYHFRWHRHLPGLPYVLIGGKTDYRKTAEGWFRTLPRTWRALQELQRMVREFQPELIISDFEPLTGSPFLSPGCEVVSMCRQVALLDPDVPLPECENFQRQIAGTMIRIYTMGATRLFGFHYSPASYRCLPPVVREDLLTTPVTAGKHLFIYNYHHTGSGNLQRMLDWSQKRGVPIRAYGFPGEIARGQHGNVLMQPSDRHQMLLDMASCRAAIVTSGVMTPLEAFLLRKPVITVPLEDQWEQYTNAWQMEQAGMAKMSRTWDYDAALELPPPTTDHPYWNWLTTSPQRILDTILQESTSRQTALRRAA</sequence>
<dbReference type="RefSeq" id="WP_092050224.1">
    <property type="nucleotide sequence ID" value="NZ_FOQD01000008.1"/>
</dbReference>
<dbReference type="Pfam" id="PF13528">
    <property type="entry name" value="Glyco_trans_1_3"/>
    <property type="match status" value="1"/>
</dbReference>
<dbReference type="EMBL" id="FOQD01000008">
    <property type="protein sequence ID" value="SFI33741.1"/>
    <property type="molecule type" value="Genomic_DNA"/>
</dbReference>
<dbReference type="STRING" id="1576369.SAMN05421753_10816"/>
<dbReference type="Gene3D" id="3.40.50.2000">
    <property type="entry name" value="Glycogen Phosphorylase B"/>
    <property type="match status" value="2"/>
</dbReference>
<protein>
    <recommendedName>
        <fullName evidence="3">UDP:flavonoid glycosyltransferase YjiC, YdhE family</fullName>
    </recommendedName>
</protein>
<dbReference type="Proteomes" id="UP000199518">
    <property type="component" value="Unassembled WGS sequence"/>
</dbReference>
<reference evidence="2" key="1">
    <citation type="submission" date="2016-10" db="EMBL/GenBank/DDBJ databases">
        <authorList>
            <person name="Varghese N."/>
            <person name="Submissions S."/>
        </authorList>
    </citation>
    <scope>NUCLEOTIDE SEQUENCE [LARGE SCALE GENOMIC DNA]</scope>
    <source>
        <strain evidence="2">DSM 26348</strain>
    </source>
</reference>
<dbReference type="OrthoDB" id="9793805at2"/>
<evidence type="ECO:0008006" key="3">
    <source>
        <dbReference type="Google" id="ProtNLM"/>
    </source>
</evidence>
<dbReference type="GO" id="GO:0016757">
    <property type="term" value="F:glycosyltransferase activity"/>
    <property type="evidence" value="ECO:0007669"/>
    <property type="project" value="TreeGrafter"/>
</dbReference>
<keyword evidence="2" id="KW-1185">Reference proteome</keyword>
<dbReference type="PANTHER" id="PTHR21015:SF22">
    <property type="entry name" value="GLYCOSYLTRANSFERASE"/>
    <property type="match status" value="1"/>
</dbReference>
<evidence type="ECO:0000313" key="1">
    <source>
        <dbReference type="EMBL" id="SFI33741.1"/>
    </source>
</evidence>
<name>A0A1I3HDM2_9PLAN</name>
<accession>A0A1I3HDM2</accession>
<dbReference type="SUPFAM" id="SSF53756">
    <property type="entry name" value="UDP-Glycosyltransferase/glycogen phosphorylase"/>
    <property type="match status" value="1"/>
</dbReference>
<proteinExistence type="predicted"/>
<gene>
    <name evidence="1" type="ORF">SAMN05421753_10816</name>
</gene>
<dbReference type="PANTHER" id="PTHR21015">
    <property type="entry name" value="UDP-N-ACETYLGLUCOSAMINE--N-ACETYLMURAMYL-(PENTAPEPTIDE) PYROPHOSPHORYL-UNDECAPRENOL N-ACETYLGLUCOSAMINE TRANSFERASE 1"/>
    <property type="match status" value="1"/>
</dbReference>
<evidence type="ECO:0000313" key="2">
    <source>
        <dbReference type="Proteomes" id="UP000199518"/>
    </source>
</evidence>
<dbReference type="AlphaFoldDB" id="A0A1I3HDM2"/>
<organism evidence="1 2">
    <name type="scientific">Planctomicrobium piriforme</name>
    <dbReference type="NCBI Taxonomy" id="1576369"/>
    <lineage>
        <taxon>Bacteria</taxon>
        <taxon>Pseudomonadati</taxon>
        <taxon>Planctomycetota</taxon>
        <taxon>Planctomycetia</taxon>
        <taxon>Planctomycetales</taxon>
        <taxon>Planctomycetaceae</taxon>
        <taxon>Planctomicrobium</taxon>
    </lineage>
</organism>